<reference evidence="3" key="1">
    <citation type="journal article" date="2019" name="Int. J. Syst. Evol. Microbiol.">
        <title>The Global Catalogue of Microorganisms (GCM) 10K type strain sequencing project: providing services to taxonomists for standard genome sequencing and annotation.</title>
        <authorList>
            <consortium name="The Broad Institute Genomics Platform"/>
            <consortium name="The Broad Institute Genome Sequencing Center for Infectious Disease"/>
            <person name="Wu L."/>
            <person name="Ma J."/>
        </authorList>
    </citation>
    <scope>NUCLEOTIDE SEQUENCE [LARGE SCALE GENOMIC DNA]</scope>
    <source>
        <strain evidence="3">JCM 16014</strain>
    </source>
</reference>
<comment type="caution">
    <text evidence="2">The sequence shown here is derived from an EMBL/GenBank/DDBJ whole genome shotgun (WGS) entry which is preliminary data.</text>
</comment>
<evidence type="ECO:0000313" key="2">
    <source>
        <dbReference type="EMBL" id="GAA2036587.1"/>
    </source>
</evidence>
<evidence type="ECO:0000256" key="1">
    <source>
        <dbReference type="SAM" id="MobiDB-lite"/>
    </source>
</evidence>
<feature type="compositionally biased region" description="Acidic residues" evidence="1">
    <location>
        <begin position="264"/>
        <end position="280"/>
    </location>
</feature>
<feature type="region of interest" description="Disordered" evidence="1">
    <location>
        <begin position="209"/>
        <end position="334"/>
    </location>
</feature>
<feature type="compositionally biased region" description="Basic residues" evidence="1">
    <location>
        <begin position="209"/>
        <end position="221"/>
    </location>
</feature>
<feature type="compositionally biased region" description="Basic residues" evidence="1">
    <location>
        <begin position="325"/>
        <end position="334"/>
    </location>
</feature>
<accession>A0ABP5FY67</accession>
<feature type="compositionally biased region" description="Polar residues" evidence="1">
    <location>
        <begin position="226"/>
        <end position="236"/>
    </location>
</feature>
<dbReference type="Proteomes" id="UP001500751">
    <property type="component" value="Unassembled WGS sequence"/>
</dbReference>
<dbReference type="EMBL" id="BAAAQN010000023">
    <property type="protein sequence ID" value="GAA2036587.1"/>
    <property type="molecule type" value="Genomic_DNA"/>
</dbReference>
<gene>
    <name evidence="2" type="ORF">GCM10009839_41980</name>
</gene>
<name>A0ABP5FY67_9ACTN</name>
<protein>
    <recommendedName>
        <fullName evidence="4">Polysaccharide chain length determinant N-terminal domain-containing protein</fullName>
    </recommendedName>
</protein>
<sequence length="334" mass="35591">MDLATILRIMVKRWYASIPALLLALALPAGAWFAVPPKYTSTSTISLLNSAAASSSTNRTGNPFTAFDNSLNGMADYLTRTLNSDQSMADLAKVGVTDLASAELATNASGPFITLTLTGKDSAQILSEMKIFDDYAISLLAKVQTDTTNALKEPLAPNTLLRAIVMVPPQQPVASSKSKLEDVAGAGVGGMVLLALVSLGAERIAVRRGKPATVQRGRRTRPAMASASSRSVERSTAPNPEPEADPEPSHGHGHGPDLGPDLGPDFDTDFDTDPTFDDLPDLANGYFHEDDPTPDPSAESDPDPDQWTVDTDPFPTNGVPPTLRRSQRRRPRSE</sequence>
<keyword evidence="3" id="KW-1185">Reference proteome</keyword>
<proteinExistence type="predicted"/>
<dbReference type="RefSeq" id="WP_344667319.1">
    <property type="nucleotide sequence ID" value="NZ_BAAAQN010000023.1"/>
</dbReference>
<evidence type="ECO:0000313" key="3">
    <source>
        <dbReference type="Proteomes" id="UP001500751"/>
    </source>
</evidence>
<evidence type="ECO:0008006" key="4">
    <source>
        <dbReference type="Google" id="ProtNLM"/>
    </source>
</evidence>
<organism evidence="2 3">
    <name type="scientific">Catenulispora yoronensis</name>
    <dbReference type="NCBI Taxonomy" id="450799"/>
    <lineage>
        <taxon>Bacteria</taxon>
        <taxon>Bacillati</taxon>
        <taxon>Actinomycetota</taxon>
        <taxon>Actinomycetes</taxon>
        <taxon>Catenulisporales</taxon>
        <taxon>Catenulisporaceae</taxon>
        <taxon>Catenulispora</taxon>
    </lineage>
</organism>